<feature type="domain" description="ABC transmembrane type-1" evidence="8">
    <location>
        <begin position="23"/>
        <end position="238"/>
    </location>
</feature>
<evidence type="ECO:0000256" key="6">
    <source>
        <dbReference type="ARBA" id="ARBA00023136"/>
    </source>
</evidence>
<dbReference type="EMBL" id="LAJY01000130">
    <property type="protein sequence ID" value="KJV10220.1"/>
    <property type="molecule type" value="Genomic_DNA"/>
</dbReference>
<dbReference type="SUPFAM" id="SSF161098">
    <property type="entry name" value="MetI-like"/>
    <property type="match status" value="1"/>
</dbReference>
<evidence type="ECO:0000256" key="3">
    <source>
        <dbReference type="ARBA" id="ARBA00022475"/>
    </source>
</evidence>
<proteinExistence type="inferred from homology"/>
<evidence type="ECO:0000259" key="8">
    <source>
        <dbReference type="PROSITE" id="PS50928"/>
    </source>
</evidence>
<comment type="subcellular location">
    <subcellularLocation>
        <location evidence="1 7">Cell membrane</location>
        <topology evidence="1 7">Multi-pass membrane protein</topology>
    </subcellularLocation>
</comment>
<evidence type="ECO:0000256" key="2">
    <source>
        <dbReference type="ARBA" id="ARBA00022448"/>
    </source>
</evidence>
<keyword evidence="4 7" id="KW-0812">Transmembrane</keyword>
<reference evidence="9 10" key="1">
    <citation type="submission" date="2015-03" db="EMBL/GenBank/DDBJ databases">
        <title>Draft genome sequence of Elstera litoralis.</title>
        <authorList>
            <person name="Rahalkar M.C."/>
            <person name="Dhakephalkar P.K."/>
            <person name="Pore S.D."/>
            <person name="Arora P."/>
            <person name="Kapse N.G."/>
            <person name="Pandit P.S."/>
        </authorList>
    </citation>
    <scope>NUCLEOTIDE SEQUENCE [LARGE SCALE GENOMIC DNA]</scope>
    <source>
        <strain evidence="9 10">Dia-1</strain>
    </source>
</reference>
<keyword evidence="2 7" id="KW-0813">Transport</keyword>
<dbReference type="PANTHER" id="PTHR30193:SF42">
    <property type="entry name" value="ABC TRANSPORTER PERMEASE PROTEIN"/>
    <property type="match status" value="1"/>
</dbReference>
<accession>A0A0F3ITZ9</accession>
<comment type="similarity">
    <text evidence="7">Belongs to the binding-protein-dependent transport system permease family.</text>
</comment>
<evidence type="ECO:0000256" key="7">
    <source>
        <dbReference type="RuleBase" id="RU363032"/>
    </source>
</evidence>
<dbReference type="InterPro" id="IPR000515">
    <property type="entry name" value="MetI-like"/>
</dbReference>
<gene>
    <name evidence="9" type="ORF">VZ95_06445</name>
</gene>
<dbReference type="Proteomes" id="UP000033774">
    <property type="component" value="Unassembled WGS sequence"/>
</dbReference>
<evidence type="ECO:0000313" key="10">
    <source>
        <dbReference type="Proteomes" id="UP000033774"/>
    </source>
</evidence>
<feature type="transmembrane region" description="Helical" evidence="7">
    <location>
        <begin position="215"/>
        <end position="239"/>
    </location>
</feature>
<keyword evidence="6 7" id="KW-0472">Membrane</keyword>
<dbReference type="InterPro" id="IPR051393">
    <property type="entry name" value="ABC_transporter_permease"/>
</dbReference>
<comment type="caution">
    <text evidence="9">The sequence shown here is derived from an EMBL/GenBank/DDBJ whole genome shotgun (WGS) entry which is preliminary data.</text>
</comment>
<dbReference type="AlphaFoldDB" id="A0A0F3ITZ9"/>
<dbReference type="PROSITE" id="PS50928">
    <property type="entry name" value="ABC_TM1"/>
    <property type="match status" value="1"/>
</dbReference>
<evidence type="ECO:0000256" key="5">
    <source>
        <dbReference type="ARBA" id="ARBA00022989"/>
    </source>
</evidence>
<keyword evidence="10" id="KW-1185">Reference proteome</keyword>
<keyword evidence="5 7" id="KW-1133">Transmembrane helix</keyword>
<evidence type="ECO:0000313" key="9">
    <source>
        <dbReference type="EMBL" id="KJV10220.1"/>
    </source>
</evidence>
<keyword evidence="3" id="KW-1003">Cell membrane</keyword>
<dbReference type="PATRIC" id="fig|552518.3.peg.397"/>
<dbReference type="OrthoDB" id="9805108at2"/>
<dbReference type="RefSeq" id="WP_045775125.1">
    <property type="nucleotide sequence ID" value="NZ_LAJY01000130.1"/>
</dbReference>
<feature type="non-terminal residue" evidence="9">
    <location>
        <position position="1"/>
    </location>
</feature>
<dbReference type="Gene3D" id="1.10.3720.10">
    <property type="entry name" value="MetI-like"/>
    <property type="match status" value="1"/>
</dbReference>
<dbReference type="PANTHER" id="PTHR30193">
    <property type="entry name" value="ABC TRANSPORTER PERMEASE PROTEIN"/>
    <property type="match status" value="1"/>
</dbReference>
<protein>
    <submittedName>
        <fullName evidence="9">Sugar ABC transporter permease</fullName>
    </submittedName>
</protein>
<dbReference type="Pfam" id="PF00528">
    <property type="entry name" value="BPD_transp_1"/>
    <property type="match status" value="1"/>
</dbReference>
<dbReference type="CDD" id="cd06261">
    <property type="entry name" value="TM_PBP2"/>
    <property type="match status" value="1"/>
</dbReference>
<feature type="transmembrane region" description="Helical" evidence="7">
    <location>
        <begin position="61"/>
        <end position="80"/>
    </location>
</feature>
<feature type="transmembrane region" description="Helical" evidence="7">
    <location>
        <begin position="109"/>
        <end position="134"/>
    </location>
</feature>
<sequence length="247" mass="27344">NNNFVGLRQYEQLFGNDRWLTSIHNLVIFGALFLILALALGFLLAVAIDQRVRSENLFRSVFLYPYSMSFVVTGLVWQWLLNPSHGIQKLVRGWGFPDFAFDWIVRQDTVIYCLVFAAVWHAAGLVMAIMLAGLRGIDEDIWKAAKVDGLPAWRVYISIVIPMLTASFATAAVLLSTSVVRLYDLSVAMTNGGPGVASEVPAKFVMDHLFERANVGLATAAATSMLITVIAVVAPYLYWRSRKGGRA</sequence>
<name>A0A0F3ITZ9_9PROT</name>
<organism evidence="9 10">
    <name type="scientific">Elstera litoralis</name>
    <dbReference type="NCBI Taxonomy" id="552518"/>
    <lineage>
        <taxon>Bacteria</taxon>
        <taxon>Pseudomonadati</taxon>
        <taxon>Pseudomonadota</taxon>
        <taxon>Alphaproteobacteria</taxon>
        <taxon>Rhodospirillales</taxon>
        <taxon>Rhodospirillaceae</taxon>
        <taxon>Elstera</taxon>
    </lineage>
</organism>
<feature type="transmembrane region" description="Helical" evidence="7">
    <location>
        <begin position="26"/>
        <end position="49"/>
    </location>
</feature>
<feature type="transmembrane region" description="Helical" evidence="7">
    <location>
        <begin position="155"/>
        <end position="175"/>
    </location>
</feature>
<dbReference type="InterPro" id="IPR035906">
    <property type="entry name" value="MetI-like_sf"/>
</dbReference>
<evidence type="ECO:0000256" key="4">
    <source>
        <dbReference type="ARBA" id="ARBA00022692"/>
    </source>
</evidence>
<dbReference type="GO" id="GO:0055085">
    <property type="term" value="P:transmembrane transport"/>
    <property type="evidence" value="ECO:0007669"/>
    <property type="project" value="InterPro"/>
</dbReference>
<evidence type="ECO:0000256" key="1">
    <source>
        <dbReference type="ARBA" id="ARBA00004651"/>
    </source>
</evidence>
<dbReference type="GO" id="GO:0005886">
    <property type="term" value="C:plasma membrane"/>
    <property type="evidence" value="ECO:0007669"/>
    <property type="project" value="UniProtKB-SubCell"/>
</dbReference>